<proteinExistence type="predicted"/>
<evidence type="ECO:0000313" key="2">
    <source>
        <dbReference type="Proteomes" id="UP000067711"/>
    </source>
</evidence>
<dbReference type="Proteomes" id="UP000067711">
    <property type="component" value="Chromosome 1"/>
</dbReference>
<dbReference type="EMBL" id="CP013389">
    <property type="protein sequence ID" value="AOJ09999.1"/>
    <property type="molecule type" value="Genomic_DNA"/>
</dbReference>
<protein>
    <submittedName>
        <fullName evidence="1">Uncharacterized protein</fullName>
    </submittedName>
</protein>
<evidence type="ECO:0000313" key="1">
    <source>
        <dbReference type="EMBL" id="AOJ09999.1"/>
    </source>
</evidence>
<accession>A0A1B4G250</accession>
<gene>
    <name evidence="1" type="ORF">WS71_22365</name>
</gene>
<organism evidence="1 2">
    <name type="scientific">Burkholderia mayonis</name>
    <dbReference type="NCBI Taxonomy" id="1385591"/>
    <lineage>
        <taxon>Bacteria</taxon>
        <taxon>Pseudomonadati</taxon>
        <taxon>Pseudomonadota</taxon>
        <taxon>Betaproteobacteria</taxon>
        <taxon>Burkholderiales</taxon>
        <taxon>Burkholderiaceae</taxon>
        <taxon>Burkholderia</taxon>
        <taxon>pseudomallei group</taxon>
    </lineage>
</organism>
<name>A0A1B4G250_9BURK</name>
<sequence>MIVSKCIFDRDDADEAQVFDSRIPAVSNSIDGSQDRRGVPLVTLDSPMGNNGQDIYPDRLRELAKALLAIADEAERTKLGRHEQWKSGVVEFE</sequence>
<reference evidence="1 2" key="1">
    <citation type="submission" date="2015-12" db="EMBL/GenBank/DDBJ databases">
        <title>Diversity of Burkholderia near neighbor genomes.</title>
        <authorList>
            <person name="Sahl J."/>
            <person name="Wagner D."/>
            <person name="Keim P."/>
        </authorList>
    </citation>
    <scope>NUCLEOTIDE SEQUENCE [LARGE SCALE GENOMIC DNA]</scope>
    <source>
        <strain evidence="1 2">BDU8</strain>
    </source>
</reference>
<dbReference type="AlphaFoldDB" id="A0A1B4G250"/>